<evidence type="ECO:0000313" key="1">
    <source>
        <dbReference type="EMBL" id="GIG14553.1"/>
    </source>
</evidence>
<dbReference type="SUPFAM" id="SSF53756">
    <property type="entry name" value="UDP-Glycosyltransferase/glycogen phosphorylase"/>
    <property type="match status" value="1"/>
</dbReference>
<sequence>MRLAIVADACLPTADDWSRNPRTLAEGLTGLGHEVTLLATASGTPTAADHTGRHARALLSPCGADTGQALTLLRPGCDTVLSLGTAAPTAAAVLAATLGIPLAVFLPPRLFDADPPPAGYGRLLCRHLPAAMLITESRRQLATARHHGADPHRVFVVPPGIDVGPPPAPGGRGDDGRLRLLVDATGTAAQEQRFLADVLATLAAGRHRIHTTVLGDGTTGHLWDGRPDTAVLTPSDTAALAGLYHDADVILVPGGGDRTVALLRAMAAGRALLAADSPAVQDTVGTTRNGMLARAGDPHEWVDKLDYLLDGHALRLHLGRGARLHAETHHSLAQTLRELDTRLVSLAASWRYPEPAGS</sequence>
<dbReference type="GO" id="GO:0016757">
    <property type="term" value="F:glycosyltransferase activity"/>
    <property type="evidence" value="ECO:0007669"/>
    <property type="project" value="TreeGrafter"/>
</dbReference>
<keyword evidence="2" id="KW-1185">Reference proteome</keyword>
<reference evidence="1" key="1">
    <citation type="submission" date="2021-01" db="EMBL/GenBank/DDBJ databases">
        <title>Whole genome shotgun sequence of Catellatospora methionotrophica NBRC 14553.</title>
        <authorList>
            <person name="Komaki H."/>
            <person name="Tamura T."/>
        </authorList>
    </citation>
    <scope>NUCLEOTIDE SEQUENCE</scope>
    <source>
        <strain evidence="1">NBRC 14553</strain>
    </source>
</reference>
<organism evidence="1 2">
    <name type="scientific">Catellatospora methionotrophica</name>
    <dbReference type="NCBI Taxonomy" id="121620"/>
    <lineage>
        <taxon>Bacteria</taxon>
        <taxon>Bacillati</taxon>
        <taxon>Actinomycetota</taxon>
        <taxon>Actinomycetes</taxon>
        <taxon>Micromonosporales</taxon>
        <taxon>Micromonosporaceae</taxon>
        <taxon>Catellatospora</taxon>
    </lineage>
</organism>
<dbReference type="Proteomes" id="UP000660339">
    <property type="component" value="Unassembled WGS sequence"/>
</dbReference>
<comment type="caution">
    <text evidence="1">The sequence shown here is derived from an EMBL/GenBank/DDBJ whole genome shotgun (WGS) entry which is preliminary data.</text>
</comment>
<evidence type="ECO:0008006" key="3">
    <source>
        <dbReference type="Google" id="ProtNLM"/>
    </source>
</evidence>
<dbReference type="PANTHER" id="PTHR45947">
    <property type="entry name" value="SULFOQUINOVOSYL TRANSFERASE SQD2"/>
    <property type="match status" value="1"/>
</dbReference>
<dbReference type="AlphaFoldDB" id="A0A8J3PFN7"/>
<gene>
    <name evidence="1" type="ORF">Cme02nite_28850</name>
</gene>
<name>A0A8J3PFN7_9ACTN</name>
<dbReference type="CDD" id="cd03801">
    <property type="entry name" value="GT4_PimA-like"/>
    <property type="match status" value="1"/>
</dbReference>
<dbReference type="EMBL" id="BONJ01000014">
    <property type="protein sequence ID" value="GIG14553.1"/>
    <property type="molecule type" value="Genomic_DNA"/>
</dbReference>
<dbReference type="Pfam" id="PF13692">
    <property type="entry name" value="Glyco_trans_1_4"/>
    <property type="match status" value="1"/>
</dbReference>
<evidence type="ECO:0000313" key="2">
    <source>
        <dbReference type="Proteomes" id="UP000660339"/>
    </source>
</evidence>
<dbReference type="RefSeq" id="WP_166377907.1">
    <property type="nucleotide sequence ID" value="NZ_BAAATT010000007.1"/>
</dbReference>
<protein>
    <recommendedName>
        <fullName evidence="3">Glycosyltransferase</fullName>
    </recommendedName>
</protein>
<proteinExistence type="predicted"/>
<accession>A0A8J3PFN7</accession>
<dbReference type="InterPro" id="IPR050194">
    <property type="entry name" value="Glycosyltransferase_grp1"/>
</dbReference>
<dbReference type="PANTHER" id="PTHR45947:SF3">
    <property type="entry name" value="SULFOQUINOVOSYL TRANSFERASE SQD2"/>
    <property type="match status" value="1"/>
</dbReference>
<dbReference type="Gene3D" id="3.40.50.2000">
    <property type="entry name" value="Glycogen Phosphorylase B"/>
    <property type="match status" value="2"/>
</dbReference>